<dbReference type="PIRSF" id="PIRSF037420">
    <property type="entry name" value="PQQ_syn_pqqE"/>
    <property type="match status" value="1"/>
</dbReference>
<evidence type="ECO:0000256" key="3">
    <source>
        <dbReference type="ARBA" id="ARBA00022691"/>
    </source>
</evidence>
<dbReference type="GO" id="GO:0051539">
    <property type="term" value="F:4 iron, 4 sulfur cluster binding"/>
    <property type="evidence" value="ECO:0007669"/>
    <property type="project" value="UniProtKB-KW"/>
</dbReference>
<dbReference type="Proteomes" id="UP000186904">
    <property type="component" value="Unassembled WGS sequence"/>
</dbReference>
<dbReference type="CDD" id="cd01335">
    <property type="entry name" value="Radical_SAM"/>
    <property type="match status" value="1"/>
</dbReference>
<gene>
    <name evidence="12" type="ORF">SAMN04487855_1584</name>
    <name evidence="11" type="ORF">SAMN05216589_1729</name>
</gene>
<organism evidence="11 14">
    <name type="scientific">Halopseudomonas bauzanensis</name>
    <dbReference type="NCBI Taxonomy" id="653930"/>
    <lineage>
        <taxon>Bacteria</taxon>
        <taxon>Pseudomonadati</taxon>
        <taxon>Pseudomonadota</taxon>
        <taxon>Gammaproteobacteria</taxon>
        <taxon>Pseudomonadales</taxon>
        <taxon>Pseudomonadaceae</taxon>
        <taxon>Halopseudomonas</taxon>
    </lineage>
</organism>
<dbReference type="InterPro" id="IPR013785">
    <property type="entry name" value="Aldolase_TIM"/>
</dbReference>
<dbReference type="FunFam" id="3.20.20.70:FF:000188">
    <property type="entry name" value="Mycofactocin radical SAM maturase MftC"/>
    <property type="match status" value="1"/>
</dbReference>
<dbReference type="SUPFAM" id="SSF102114">
    <property type="entry name" value="Radical SAM enzymes"/>
    <property type="match status" value="1"/>
</dbReference>
<dbReference type="SFLD" id="SFLDS00029">
    <property type="entry name" value="Radical_SAM"/>
    <property type="match status" value="1"/>
</dbReference>
<feature type="domain" description="Radical SAM core" evidence="10">
    <location>
        <begin position="26"/>
        <end position="237"/>
    </location>
</feature>
<dbReference type="InterPro" id="IPR034480">
    <property type="entry name" value="Heme_synthase-like"/>
</dbReference>
<dbReference type="AlphaFoldDB" id="A0A031MD45"/>
<dbReference type="Gene3D" id="3.20.20.70">
    <property type="entry name" value="Aldolase class I"/>
    <property type="match status" value="1"/>
</dbReference>
<evidence type="ECO:0000256" key="6">
    <source>
        <dbReference type="ARBA" id="ARBA00023014"/>
    </source>
</evidence>
<dbReference type="EMBL" id="FOUA01000002">
    <property type="protein sequence ID" value="SFL91594.1"/>
    <property type="molecule type" value="Genomic_DNA"/>
</dbReference>
<dbReference type="InterPro" id="IPR023992">
    <property type="entry name" value="HemeD1_Synth_NirJ"/>
</dbReference>
<dbReference type="InterPro" id="IPR007197">
    <property type="entry name" value="rSAM"/>
</dbReference>
<evidence type="ECO:0000313" key="13">
    <source>
        <dbReference type="Proteomes" id="UP000186599"/>
    </source>
</evidence>
<dbReference type="RefSeq" id="WP_036991483.1">
    <property type="nucleotide sequence ID" value="NZ_FOGN01000002.1"/>
</dbReference>
<dbReference type="OrthoDB" id="9792276at2"/>
<keyword evidence="13" id="KW-1185">Reference proteome</keyword>
<reference evidence="13 14" key="1">
    <citation type="submission" date="2016-10" db="EMBL/GenBank/DDBJ databases">
        <authorList>
            <person name="de Groot N.N."/>
        </authorList>
    </citation>
    <scope>NUCLEOTIDE SEQUENCE [LARGE SCALE GENOMIC DNA]</scope>
    <source>
        <strain evidence="12 13">CGMCC 1.9095</strain>
        <strain evidence="11 14">DSM 22558</strain>
    </source>
</reference>
<evidence type="ECO:0000256" key="9">
    <source>
        <dbReference type="ARBA" id="ARBA00073867"/>
    </source>
</evidence>
<dbReference type="InterPro" id="IPR017200">
    <property type="entry name" value="PqqE-like"/>
</dbReference>
<dbReference type="CDD" id="cd21123">
    <property type="entry name" value="SPASM_MftC-like"/>
    <property type="match status" value="1"/>
</dbReference>
<keyword evidence="5" id="KW-0408">Iron</keyword>
<dbReference type="InterPro" id="IPR058240">
    <property type="entry name" value="rSAM_sf"/>
</dbReference>
<keyword evidence="4" id="KW-0479">Metal-binding</keyword>
<evidence type="ECO:0000259" key="10">
    <source>
        <dbReference type="PROSITE" id="PS51918"/>
    </source>
</evidence>
<dbReference type="SFLD" id="SFLDG01386">
    <property type="entry name" value="main_SPASM_domain-containing"/>
    <property type="match status" value="1"/>
</dbReference>
<dbReference type="PANTHER" id="PTHR11228">
    <property type="entry name" value="RADICAL SAM DOMAIN PROTEIN"/>
    <property type="match status" value="1"/>
</dbReference>
<dbReference type="GO" id="GO:0006783">
    <property type="term" value="P:heme biosynthetic process"/>
    <property type="evidence" value="ECO:0007669"/>
    <property type="project" value="TreeGrafter"/>
</dbReference>
<dbReference type="SFLD" id="SFLDG01067">
    <property type="entry name" value="SPASM/twitch_domain_containing"/>
    <property type="match status" value="1"/>
</dbReference>
<proteinExistence type="inferred from homology"/>
<keyword evidence="6" id="KW-0411">Iron-sulfur</keyword>
<keyword evidence="3" id="KW-0949">S-adenosyl-L-methionine</keyword>
<dbReference type="GO" id="GO:0003824">
    <property type="term" value="F:catalytic activity"/>
    <property type="evidence" value="ECO:0007669"/>
    <property type="project" value="InterPro"/>
</dbReference>
<sequence length="397" mass="44748">MLRISHYLRALANPSLRVLGARGTPGTRPPVVIWNLLRRCNLTCKHCYATSADSEFRDELDTAEALRVIDDLHAAGVRVLILSGGEPLLRDDIFQLSDYARDKGFFVALSTNGTLITEANIGQIVAARYDYVGISIDGLQAVHDEWRQLKGSFAASMHAIDLCRQHDLRVGLRTTLTQHNYPQLPALLELMREHDVQKFYLSHLNYSGRGKRSRKADAHHAMTRDVLDQLFEQAWADVQQGRDTDFVTGNNDADAILLLQWAQRRIPEHAPRLEQMLRAWGGNASGSGIANIDNIGNVHPDTYWWQHTVGNIRQRSFKDIWLDNPDPLLLQLRQHPRAVGGRCGQCQWLPICNGNTRTRAWATGDLWGEDPGCYLTDSEIGLSDSQFIPCQVVYEHA</sequence>
<accession>A0A031MD45</accession>
<keyword evidence="2" id="KW-0004">4Fe-4S</keyword>
<evidence type="ECO:0000256" key="2">
    <source>
        <dbReference type="ARBA" id="ARBA00022485"/>
    </source>
</evidence>
<protein>
    <recommendedName>
        <fullName evidence="9">Pre-heme d1 synthase</fullName>
    </recommendedName>
</protein>
<dbReference type="Proteomes" id="UP000186599">
    <property type="component" value="Unassembled WGS sequence"/>
</dbReference>
<comment type="cofactor">
    <cofactor evidence="1">
        <name>[4Fe-4S] cluster</name>
        <dbReference type="ChEBI" id="CHEBI:49883"/>
    </cofactor>
</comment>
<dbReference type="NCBIfam" id="TIGR04051">
    <property type="entry name" value="rSAM_NirJ"/>
    <property type="match status" value="1"/>
</dbReference>
<name>A0A031MD45_9GAMM</name>
<dbReference type="STRING" id="653930.SAMN05216589_1729"/>
<evidence type="ECO:0000313" key="11">
    <source>
        <dbReference type="EMBL" id="SER89591.1"/>
    </source>
</evidence>
<dbReference type="EMBL" id="FOGN01000002">
    <property type="protein sequence ID" value="SER89591.1"/>
    <property type="molecule type" value="Genomic_DNA"/>
</dbReference>
<dbReference type="PANTHER" id="PTHR11228:SF7">
    <property type="entry name" value="PQQA PEPTIDE CYCLASE"/>
    <property type="match status" value="1"/>
</dbReference>
<dbReference type="SFLD" id="SFLDF00393">
    <property type="entry name" value="heme_D1_biosynthesis_(NirJ-lik"/>
    <property type="match status" value="1"/>
</dbReference>
<dbReference type="Pfam" id="PF04055">
    <property type="entry name" value="Radical_SAM"/>
    <property type="match status" value="1"/>
</dbReference>
<evidence type="ECO:0000256" key="4">
    <source>
        <dbReference type="ARBA" id="ARBA00022723"/>
    </source>
</evidence>
<evidence type="ECO:0000256" key="8">
    <source>
        <dbReference type="ARBA" id="ARBA00056787"/>
    </source>
</evidence>
<evidence type="ECO:0000256" key="1">
    <source>
        <dbReference type="ARBA" id="ARBA00001966"/>
    </source>
</evidence>
<dbReference type="InterPro" id="IPR050377">
    <property type="entry name" value="Radical_SAM_PqqE_MftC-like"/>
</dbReference>
<dbReference type="GO" id="GO:0046872">
    <property type="term" value="F:metal ion binding"/>
    <property type="evidence" value="ECO:0007669"/>
    <property type="project" value="UniProtKB-KW"/>
</dbReference>
<dbReference type="PROSITE" id="PS51918">
    <property type="entry name" value="RADICAL_SAM"/>
    <property type="match status" value="1"/>
</dbReference>
<dbReference type="SFLD" id="SFLDG01385">
    <property type="entry name" value="heme_carboxy_lyase_like"/>
    <property type="match status" value="1"/>
</dbReference>
<comment type="similarity">
    <text evidence="7">Belongs to the radical SAM superfamily.</text>
</comment>
<evidence type="ECO:0000256" key="5">
    <source>
        <dbReference type="ARBA" id="ARBA00023004"/>
    </source>
</evidence>
<evidence type="ECO:0000313" key="12">
    <source>
        <dbReference type="EMBL" id="SFL91594.1"/>
    </source>
</evidence>
<evidence type="ECO:0000256" key="7">
    <source>
        <dbReference type="ARBA" id="ARBA00023462"/>
    </source>
</evidence>
<evidence type="ECO:0000313" key="14">
    <source>
        <dbReference type="Proteomes" id="UP000186904"/>
    </source>
</evidence>
<comment type="function">
    <text evidence="8">Involved in heme d1 biosynthesis. Radical SAM enzyme that catalyzes the removal of two propionate side chains from the intermediate 12,18-didecarboxysiroheme (DDSH) and may introduce the keto functions on rings A and B, yielding the heme d1 precursor dihydro-heme d1.</text>
</comment>